<evidence type="ECO:0000313" key="8">
    <source>
        <dbReference type="EMBL" id="ACK68289.1"/>
    </source>
</evidence>
<dbReference type="InterPro" id="IPR038081">
    <property type="entry name" value="CalX-like_sf"/>
</dbReference>
<feature type="domain" description="Calx-beta" evidence="7">
    <location>
        <begin position="461"/>
        <end position="561"/>
    </location>
</feature>
<dbReference type="GO" id="GO:0016020">
    <property type="term" value="C:membrane"/>
    <property type="evidence" value="ECO:0007669"/>
    <property type="project" value="InterPro"/>
</dbReference>
<dbReference type="SMART" id="SM00235">
    <property type="entry name" value="ZnMc"/>
    <property type="match status" value="1"/>
</dbReference>
<feature type="domain" description="Calx-beta" evidence="7">
    <location>
        <begin position="1014"/>
        <end position="1119"/>
    </location>
</feature>
<evidence type="ECO:0000259" key="6">
    <source>
        <dbReference type="SMART" id="SM00235"/>
    </source>
</evidence>
<reference evidence="9" key="1">
    <citation type="journal article" date="2011" name="MBio">
        <title>Novel metabolic attributes of the genus Cyanothece, comprising a group of unicellular nitrogen-fixing Cyanobacteria.</title>
        <authorList>
            <person name="Bandyopadhyay A."/>
            <person name="Elvitigala T."/>
            <person name="Welsh E."/>
            <person name="Stockel J."/>
            <person name="Liberton M."/>
            <person name="Min H."/>
            <person name="Sherman L.A."/>
            <person name="Pakrasi H.B."/>
        </authorList>
    </citation>
    <scope>NUCLEOTIDE SEQUENCE [LARGE SCALE GENOMIC DNA]</scope>
    <source>
        <strain evidence="9">PCC 8801</strain>
    </source>
</reference>
<dbReference type="SMART" id="SM00237">
    <property type="entry name" value="Calx_beta"/>
    <property type="match status" value="6"/>
</dbReference>
<organism evidence="8 9">
    <name type="scientific">Rippkaea orientalis (strain PCC 8801 / RF-1)</name>
    <name type="common">Cyanothece sp. (strain PCC 8801)</name>
    <dbReference type="NCBI Taxonomy" id="41431"/>
    <lineage>
        <taxon>Bacteria</taxon>
        <taxon>Bacillati</taxon>
        <taxon>Cyanobacteriota</taxon>
        <taxon>Cyanophyceae</taxon>
        <taxon>Oscillatoriophycideae</taxon>
        <taxon>Chroococcales</taxon>
        <taxon>Aphanothecaceae</taxon>
        <taxon>Rippkaea</taxon>
        <taxon>Rippkaea orientalis</taxon>
    </lineage>
</organism>
<proteinExistence type="predicted"/>
<feature type="domain" description="Calx-beta" evidence="7">
    <location>
        <begin position="574"/>
        <end position="672"/>
    </location>
</feature>
<gene>
    <name evidence="8" type="ordered locus">PCC8801_4367</name>
</gene>
<feature type="domain" description="Peptidase metallopeptidase" evidence="6">
    <location>
        <begin position="88"/>
        <end position="256"/>
    </location>
</feature>
<name>B7JVF6_RIPO1</name>
<evidence type="ECO:0000256" key="5">
    <source>
        <dbReference type="SAM" id="MobiDB-lite"/>
    </source>
</evidence>
<dbReference type="SUPFAM" id="SSF55486">
    <property type="entry name" value="Metalloproteases ('zincins'), catalytic domain"/>
    <property type="match status" value="1"/>
</dbReference>
<dbReference type="Gene3D" id="2.60.40.2030">
    <property type="match status" value="6"/>
</dbReference>
<evidence type="ECO:0000259" key="7">
    <source>
        <dbReference type="SMART" id="SM00237"/>
    </source>
</evidence>
<protein>
    <submittedName>
        <fullName evidence="8">Na-Ca exchanger/integrin-beta4</fullName>
    </submittedName>
</protein>
<dbReference type="eggNOG" id="COG2931">
    <property type="taxonomic scope" value="Bacteria"/>
</dbReference>
<feature type="domain" description="Calx-beta" evidence="7">
    <location>
        <begin position="684"/>
        <end position="782"/>
    </location>
</feature>
<dbReference type="EMBL" id="CP001287">
    <property type="protein sequence ID" value="ACK68289.1"/>
    <property type="molecule type" value="Genomic_DNA"/>
</dbReference>
<keyword evidence="4" id="KW-0406">Ion transport</keyword>
<dbReference type="GO" id="GO:0098703">
    <property type="term" value="P:calcium ion import across plasma membrane"/>
    <property type="evidence" value="ECO:0007669"/>
    <property type="project" value="TreeGrafter"/>
</dbReference>
<dbReference type="PANTHER" id="PTHR11878">
    <property type="entry name" value="SODIUM/CALCIUM EXCHANGER"/>
    <property type="match status" value="1"/>
</dbReference>
<keyword evidence="1" id="KW-0732">Signal</keyword>
<dbReference type="AlphaFoldDB" id="B7JVF6"/>
<dbReference type="GO" id="GO:0005432">
    <property type="term" value="F:calcium:sodium antiporter activity"/>
    <property type="evidence" value="ECO:0007669"/>
    <property type="project" value="TreeGrafter"/>
</dbReference>
<dbReference type="InterPro" id="IPR006026">
    <property type="entry name" value="Peptidase_Metallo"/>
</dbReference>
<keyword evidence="4" id="KW-0813">Transport</keyword>
<dbReference type="SUPFAM" id="SSF141072">
    <property type="entry name" value="CalX-like"/>
    <property type="match status" value="6"/>
</dbReference>
<dbReference type="Pfam" id="PF03160">
    <property type="entry name" value="Calx-beta"/>
    <property type="match status" value="6"/>
</dbReference>
<dbReference type="eggNOG" id="COG2373">
    <property type="taxonomic scope" value="Bacteria"/>
</dbReference>
<feature type="compositionally biased region" description="Low complexity" evidence="5">
    <location>
        <begin position="1140"/>
        <end position="1156"/>
    </location>
</feature>
<dbReference type="STRING" id="41431.PCC8801_4367"/>
<sequence length="1269" mass="134454">MSIAVDSIEPLNSDYYNTNQSENNLLDQSNGWLDSNLSQHNFSSSNLSCNCPTCASSISSDPQNLVSNTGSLSPTQTLTTIPTNTLLSGYKWSLSSSNPVITYSFYENDVFGGSYYGSETGVREVSQAVKTNVRSILNSLESIINVDFVEVVETNTSTIGQMRFMVSNNPGYAYAYYPYSNSVQSTAGDIHLNGSYDRLGDTNGFQNAPGTHGYMTLIHEIGHAMGLKHSFEATALDPALDNNNYTVMGYNFLYGDVSTASTFMPLDIAALQSLYGAKATNTTNDTYRFTNRIDQFTINGQPSVTSSNNIKQTIVDTGGIDTLDFSQLVSYSAGYRIDLNGSGSITKQDAYLNTNYSVNGVTYKSTSSGTFLSYDTVIENVVNSSSKDSIYLNSSANIISGYSSTKATSNDVIYNATSQDLLKLDYNAAQITSTQSGNDRLLRLGTNGSITLKNYYLNTANQIQISYLDSVNVSISDAQILEGNSGIQNLVFTVSLGSAINQNLTLYYSTADGTATGGVDYVSASNQSLTFLAGETQRTISVGVNGDWEIENNETFFVNLINTPSNVTLVDGQAMGTILNDDTLPQLSIGDVTVNENGIATVNVSLSSSSNSTVSVNYSMADGTAIADQDYIAETGTLTFAAGVTTQSIVLNNIINDSSYEGNNETFFVNLSSAVNADIQDGQGIVTIVDDDILPQLSIGDVTVNENGIATVNVSLSNPSNSTISVNYSMSDGTAIAGQDYIAETGTLTFAAGVTTQSIILNNIINDSSYEANDETFFVNLSNAVNADIQDGQGIVTIVDDDILPQLSIGDVTVNENGTATVNVNLSSSSNSTVSVNYSMADGTAIAGQDYIAETGTLTFAAGVTTQSIILNNIINDSSYEANDETFFVNLSNAVNADIQDGQGIVTIVDDDTLPQLSIGDVTVNENGTATVNVSLSSSSNSTVSVNYSMADGTAIAGQDYIAETGTLTFAAGVTTQSIVLNNIINDSSYEGNNETFFVNLSNAVNADIQDGQGMVTIIDNDLSLPTLSISDVSLIEGNVQGKTSKTTFSFTVNLSQASNETITLNYATANGTATAGSDYVSKSGTLTFNAGTTSQKISVTVNRDSTVEANETFFVNLTNALNATLADSQGQGVIMNDDSSSISSTKSSSTTTQSSNITTGLNLSQFDTDKVDILTGTNGKDTFILGDNNRSFYTEFGLDDFAIISEFNSNNDVIQLQGNASLYRSESYGIGSLQGTAIFQTNNGSNDLVAILEGVNSVDFETKAFSFV</sequence>
<dbReference type="InterPro" id="IPR051171">
    <property type="entry name" value="CaCA"/>
</dbReference>
<dbReference type="PANTHER" id="PTHR11878:SF65">
    <property type="entry name" value="NA_CA-EXCHANGE PROTEIN, ISOFORM G"/>
    <property type="match status" value="1"/>
</dbReference>
<evidence type="ECO:0000256" key="4">
    <source>
        <dbReference type="ARBA" id="ARBA00023065"/>
    </source>
</evidence>
<dbReference type="eggNOG" id="COG5276">
    <property type="taxonomic scope" value="Bacteria"/>
</dbReference>
<dbReference type="HOGENOM" id="CLU_277391_0_0_3"/>
<evidence type="ECO:0000256" key="1">
    <source>
        <dbReference type="ARBA" id="ARBA00022729"/>
    </source>
</evidence>
<dbReference type="InterPro" id="IPR003644">
    <property type="entry name" value="Calx_beta"/>
</dbReference>
<keyword evidence="9" id="KW-1185">Reference proteome</keyword>
<dbReference type="GO" id="GO:0008237">
    <property type="term" value="F:metallopeptidase activity"/>
    <property type="evidence" value="ECO:0007669"/>
    <property type="project" value="InterPro"/>
</dbReference>
<dbReference type="GO" id="GO:0007229">
    <property type="term" value="P:integrin-mediated signaling pathway"/>
    <property type="evidence" value="ECO:0007669"/>
    <property type="project" value="UniProtKB-KW"/>
</dbReference>
<feature type="region of interest" description="Disordered" evidence="5">
    <location>
        <begin position="1137"/>
        <end position="1156"/>
    </location>
</feature>
<keyword evidence="8" id="KW-0401">Integrin</keyword>
<dbReference type="GO" id="GO:0008270">
    <property type="term" value="F:zinc ion binding"/>
    <property type="evidence" value="ECO:0007669"/>
    <property type="project" value="InterPro"/>
</dbReference>
<dbReference type="RefSeq" id="WP_015957406.1">
    <property type="nucleotide sequence ID" value="NC_011726.1"/>
</dbReference>
<evidence type="ECO:0000313" key="9">
    <source>
        <dbReference type="Proteomes" id="UP000008204"/>
    </source>
</evidence>
<dbReference type="Proteomes" id="UP000008204">
    <property type="component" value="Chromosome"/>
</dbReference>
<dbReference type="InterPro" id="IPR024079">
    <property type="entry name" value="MetalloPept_cat_dom_sf"/>
</dbReference>
<evidence type="ECO:0000256" key="2">
    <source>
        <dbReference type="ARBA" id="ARBA00022737"/>
    </source>
</evidence>
<feature type="domain" description="Calx-beta" evidence="7">
    <location>
        <begin position="794"/>
        <end position="892"/>
    </location>
</feature>
<dbReference type="CDD" id="cd04277">
    <property type="entry name" value="ZnMc_serralysin_like"/>
    <property type="match status" value="1"/>
</dbReference>
<dbReference type="InterPro" id="IPR034033">
    <property type="entry name" value="Serralysin-like"/>
</dbReference>
<dbReference type="GO" id="GO:0006508">
    <property type="term" value="P:proteolysis"/>
    <property type="evidence" value="ECO:0007669"/>
    <property type="project" value="InterPro"/>
</dbReference>
<keyword evidence="3" id="KW-0106">Calcium</keyword>
<feature type="domain" description="Calx-beta" evidence="7">
    <location>
        <begin position="904"/>
        <end position="1002"/>
    </location>
</feature>
<dbReference type="KEGG" id="cyp:PCC8801_4367"/>
<accession>B7JVF6</accession>
<evidence type="ECO:0000256" key="3">
    <source>
        <dbReference type="ARBA" id="ARBA00022837"/>
    </source>
</evidence>
<dbReference type="Gene3D" id="3.40.390.10">
    <property type="entry name" value="Collagenase (Catalytic Domain)"/>
    <property type="match status" value="1"/>
</dbReference>
<dbReference type="OrthoDB" id="418066at2"/>
<keyword evidence="2" id="KW-0677">Repeat</keyword>